<evidence type="ECO:0000313" key="4">
    <source>
        <dbReference type="EMBL" id="OZC01592.1"/>
    </source>
</evidence>
<dbReference type="EMBL" id="MQWB01000001">
    <property type="protein sequence ID" value="OZC01592.1"/>
    <property type="molecule type" value="Genomic_DNA"/>
</dbReference>
<name>A0A259TUZ8_9BACT</name>
<dbReference type="RefSeq" id="WP_179270946.1">
    <property type="nucleotide sequence ID" value="NZ_MQWB01000001.1"/>
</dbReference>
<organism evidence="4 5">
    <name type="scientific">Rubricoccus marinus</name>
    <dbReference type="NCBI Taxonomy" id="716817"/>
    <lineage>
        <taxon>Bacteria</taxon>
        <taxon>Pseudomonadati</taxon>
        <taxon>Rhodothermota</taxon>
        <taxon>Rhodothermia</taxon>
        <taxon>Rhodothermales</taxon>
        <taxon>Rubricoccaceae</taxon>
        <taxon>Rubricoccus</taxon>
    </lineage>
</organism>
<protein>
    <recommendedName>
        <fullName evidence="2 3">Glycosyltransferase 2-like domain-containing protein</fullName>
    </recommendedName>
</protein>
<keyword evidence="1" id="KW-1133">Transmembrane helix</keyword>
<dbReference type="InterPro" id="IPR029044">
    <property type="entry name" value="Nucleotide-diphossugar_trans"/>
</dbReference>
<dbReference type="SUPFAM" id="SSF53448">
    <property type="entry name" value="Nucleotide-diphospho-sugar transferases"/>
    <property type="match status" value="1"/>
</dbReference>
<evidence type="ECO:0000256" key="1">
    <source>
        <dbReference type="SAM" id="Phobius"/>
    </source>
</evidence>
<evidence type="ECO:0000313" key="5">
    <source>
        <dbReference type="Proteomes" id="UP000216446"/>
    </source>
</evidence>
<accession>A0A259TUZ8</accession>
<keyword evidence="5" id="KW-1185">Reference proteome</keyword>
<dbReference type="InterPro" id="IPR050834">
    <property type="entry name" value="Glycosyltransf_2"/>
</dbReference>
<feature type="transmembrane region" description="Helical" evidence="1">
    <location>
        <begin position="359"/>
        <end position="381"/>
    </location>
</feature>
<gene>
    <name evidence="4" type="ORF">BSZ36_00485</name>
</gene>
<keyword evidence="1" id="KW-0472">Membrane</keyword>
<comment type="caution">
    <text evidence="4">The sequence shown here is derived from an EMBL/GenBank/DDBJ whole genome shotgun (WGS) entry which is preliminary data.</text>
</comment>
<feature type="domain" description="Glycosyltransferase 2-like" evidence="2">
    <location>
        <begin position="46"/>
        <end position="106"/>
    </location>
</feature>
<sequence length="387" mass="40767">MTALLIALVLAFVVQAAGWAWVSVGLNRVRDLGSPASPEASGVALSVVVAAHDEAANIGALLDALAAQTHRPFEVVLVDDRSTDATADLVRQRQAGFPVPLRLVHISSGDAPTSAPALPEPLAPEAAIPLPPKKNALTRGIQAASHDRLAFTDADCRPPPGWLAALARFAEAAPEAVLVGYGPLAGSGWLGRFVRYETALTAALSIGAIGHGKAWHAVGRNLSYPRGLWRELGGFAPHALSLGGDDDLFVQDAARAGAEVRYVTAPEAFVPSAAPATWPRFWRQRRRHAAAGAHYPSRLLAALGAMQISGLILWIGAPLLHVAFGVPWGWGLLAARTVLQRGVLSTAWDLLGAEADVRLWHPVLDAMLAGYHAVAAVLGVLPTPKRW</sequence>
<dbReference type="Gene3D" id="3.90.550.10">
    <property type="entry name" value="Spore Coat Polysaccharide Biosynthesis Protein SpsA, Chain A"/>
    <property type="match status" value="1"/>
</dbReference>
<evidence type="ECO:0000259" key="2">
    <source>
        <dbReference type="Pfam" id="PF00535"/>
    </source>
</evidence>
<dbReference type="Proteomes" id="UP000216446">
    <property type="component" value="Unassembled WGS sequence"/>
</dbReference>
<dbReference type="InterPro" id="IPR001173">
    <property type="entry name" value="Glyco_trans_2-like"/>
</dbReference>
<dbReference type="Pfam" id="PF13632">
    <property type="entry name" value="Glyco_trans_2_3"/>
    <property type="match status" value="1"/>
</dbReference>
<dbReference type="Pfam" id="PF00535">
    <property type="entry name" value="Glycos_transf_2"/>
    <property type="match status" value="1"/>
</dbReference>
<reference evidence="4 5" key="1">
    <citation type="submission" date="2016-11" db="EMBL/GenBank/DDBJ databases">
        <title>Study of marine rhodopsin-containing bacteria.</title>
        <authorList>
            <person name="Yoshizawa S."/>
            <person name="Kumagai Y."/>
            <person name="Kogure K."/>
        </authorList>
    </citation>
    <scope>NUCLEOTIDE SEQUENCE [LARGE SCALE GENOMIC DNA]</scope>
    <source>
        <strain evidence="4 5">SG-29</strain>
    </source>
</reference>
<dbReference type="InParanoid" id="A0A259TUZ8"/>
<dbReference type="PANTHER" id="PTHR43685:SF3">
    <property type="entry name" value="SLR2126 PROTEIN"/>
    <property type="match status" value="1"/>
</dbReference>
<dbReference type="AlphaFoldDB" id="A0A259TUZ8"/>
<dbReference type="PANTHER" id="PTHR43685">
    <property type="entry name" value="GLYCOSYLTRANSFERASE"/>
    <property type="match status" value="1"/>
</dbReference>
<proteinExistence type="predicted"/>
<evidence type="ECO:0000259" key="3">
    <source>
        <dbReference type="Pfam" id="PF13632"/>
    </source>
</evidence>
<keyword evidence="1" id="KW-0812">Transmembrane</keyword>
<feature type="domain" description="Glycosyltransferase 2-like" evidence="3">
    <location>
        <begin position="153"/>
        <end position="351"/>
    </location>
</feature>